<organism evidence="1 2">
    <name type="scientific">Papaver somniferum</name>
    <name type="common">Opium poppy</name>
    <dbReference type="NCBI Taxonomy" id="3469"/>
    <lineage>
        <taxon>Eukaryota</taxon>
        <taxon>Viridiplantae</taxon>
        <taxon>Streptophyta</taxon>
        <taxon>Embryophyta</taxon>
        <taxon>Tracheophyta</taxon>
        <taxon>Spermatophyta</taxon>
        <taxon>Magnoliopsida</taxon>
        <taxon>Ranunculales</taxon>
        <taxon>Papaveraceae</taxon>
        <taxon>Papaveroideae</taxon>
        <taxon>Papaver</taxon>
    </lineage>
</organism>
<proteinExistence type="predicted"/>
<evidence type="ECO:0000313" key="2">
    <source>
        <dbReference type="Proteomes" id="UP000316621"/>
    </source>
</evidence>
<dbReference type="EMBL" id="CM010722">
    <property type="protein sequence ID" value="RZC75127.1"/>
    <property type="molecule type" value="Genomic_DNA"/>
</dbReference>
<keyword evidence="2" id="KW-1185">Reference proteome</keyword>
<reference evidence="1 2" key="1">
    <citation type="journal article" date="2018" name="Science">
        <title>The opium poppy genome and morphinan production.</title>
        <authorList>
            <person name="Guo L."/>
            <person name="Winzer T."/>
            <person name="Yang X."/>
            <person name="Li Y."/>
            <person name="Ning Z."/>
            <person name="He Z."/>
            <person name="Teodor R."/>
            <person name="Lu Y."/>
            <person name="Bowser T.A."/>
            <person name="Graham I.A."/>
            <person name="Ye K."/>
        </authorList>
    </citation>
    <scope>NUCLEOTIDE SEQUENCE [LARGE SCALE GENOMIC DNA]</scope>
    <source>
        <strain evidence="2">cv. HN1</strain>
        <tissue evidence="1">Leaves</tissue>
    </source>
</reference>
<name>A0A4Y7KQM2_PAPSO</name>
<dbReference type="Gramene" id="RZC75127">
    <property type="protein sequence ID" value="RZC75127"/>
    <property type="gene ID" value="C5167_050605"/>
</dbReference>
<gene>
    <name evidence="1" type="ORF">C5167_050605</name>
</gene>
<accession>A0A4Y7KQM2</accession>
<protein>
    <submittedName>
        <fullName evidence="1">Uncharacterized protein</fullName>
    </submittedName>
</protein>
<dbReference type="Proteomes" id="UP000316621">
    <property type="component" value="Chromosome 8"/>
</dbReference>
<evidence type="ECO:0000313" key="1">
    <source>
        <dbReference type="EMBL" id="RZC75127.1"/>
    </source>
</evidence>
<dbReference type="STRING" id="3469.A0A4Y7KQM2"/>
<sequence length="173" mass="19281">MKIEVQIQWETETRVAVVIEMNFKGIGKMGLMDFGEEELFAVKALVVAEWRKLKLSDELLLPVTVRSKFESDAMGCCRGQEIGAAELALQIKTFLREDPLPFSAGQLEGMASLINMHIKVARRRRNNNLKVGMQASAVVYIGKQIGDEIEVRLLRNLNYSLTALAALKCGALL</sequence>
<dbReference type="AlphaFoldDB" id="A0A4Y7KQM2"/>